<accession>A0A2G9IAN9</accession>
<feature type="compositionally biased region" description="Basic residues" evidence="1">
    <location>
        <begin position="918"/>
        <end position="929"/>
    </location>
</feature>
<reference evidence="4" key="1">
    <citation type="journal article" date="2018" name="Gigascience">
        <title>Genome assembly of the Pink Ipe (Handroanthus impetiginosus, Bignoniaceae), a highly valued, ecologically keystone Neotropical timber forest tree.</title>
        <authorList>
            <person name="Silva-Junior O.B."/>
            <person name="Grattapaglia D."/>
            <person name="Novaes E."/>
            <person name="Collevatti R.G."/>
        </authorList>
    </citation>
    <scope>NUCLEOTIDE SEQUENCE [LARGE SCALE GENOMIC DNA]</scope>
    <source>
        <strain evidence="4">cv. UFG-1</strain>
    </source>
</reference>
<gene>
    <name evidence="3" type="ORF">CDL12_00508</name>
</gene>
<feature type="domain" description="DCD" evidence="2">
    <location>
        <begin position="31"/>
        <end position="161"/>
    </location>
</feature>
<name>A0A2G9IAN9_9LAMI</name>
<feature type="region of interest" description="Disordered" evidence="1">
    <location>
        <begin position="910"/>
        <end position="942"/>
    </location>
</feature>
<keyword evidence="4" id="KW-1185">Reference proteome</keyword>
<dbReference type="PROSITE" id="PS51222">
    <property type="entry name" value="DCD"/>
    <property type="match status" value="1"/>
</dbReference>
<evidence type="ECO:0000259" key="2">
    <source>
        <dbReference type="PROSITE" id="PS51222"/>
    </source>
</evidence>
<dbReference type="OrthoDB" id="1928633at2759"/>
<proteinExistence type="predicted"/>
<evidence type="ECO:0000256" key="1">
    <source>
        <dbReference type="SAM" id="MobiDB-lite"/>
    </source>
</evidence>
<dbReference type="Proteomes" id="UP000231279">
    <property type="component" value="Unassembled WGS sequence"/>
</dbReference>
<organism evidence="3 4">
    <name type="scientific">Handroanthus impetiginosus</name>
    <dbReference type="NCBI Taxonomy" id="429701"/>
    <lineage>
        <taxon>Eukaryota</taxon>
        <taxon>Viridiplantae</taxon>
        <taxon>Streptophyta</taxon>
        <taxon>Embryophyta</taxon>
        <taxon>Tracheophyta</taxon>
        <taxon>Spermatophyta</taxon>
        <taxon>Magnoliopsida</taxon>
        <taxon>eudicotyledons</taxon>
        <taxon>Gunneridae</taxon>
        <taxon>Pentapetalae</taxon>
        <taxon>asterids</taxon>
        <taxon>lamiids</taxon>
        <taxon>Lamiales</taxon>
        <taxon>Bignoniaceae</taxon>
        <taxon>Crescentiina</taxon>
        <taxon>Tabebuia alliance</taxon>
        <taxon>Handroanthus</taxon>
    </lineage>
</organism>
<feature type="compositionally biased region" description="Polar residues" evidence="1">
    <location>
        <begin position="991"/>
        <end position="1004"/>
    </location>
</feature>
<evidence type="ECO:0000313" key="4">
    <source>
        <dbReference type="Proteomes" id="UP000231279"/>
    </source>
</evidence>
<dbReference type="Pfam" id="PF10539">
    <property type="entry name" value="Dev_Cell_Death"/>
    <property type="match status" value="1"/>
</dbReference>
<evidence type="ECO:0000313" key="3">
    <source>
        <dbReference type="EMBL" id="PIN26730.1"/>
    </source>
</evidence>
<feature type="region of interest" description="Disordered" evidence="1">
    <location>
        <begin position="989"/>
        <end position="1016"/>
    </location>
</feature>
<dbReference type="EMBL" id="NKXS01000053">
    <property type="protein sequence ID" value="PIN26730.1"/>
    <property type="molecule type" value="Genomic_DNA"/>
</dbReference>
<dbReference type="PANTHER" id="PTHR46444">
    <property type="entry name" value="DCD (DEVELOPMENT AND CELL DEATH) DOMAIN PROTEIN-RELATED"/>
    <property type="match status" value="1"/>
</dbReference>
<dbReference type="InterPro" id="IPR013989">
    <property type="entry name" value="Dev_and_cell_death_domain"/>
</dbReference>
<protein>
    <recommendedName>
        <fullName evidence="2">DCD domain-containing protein</fullName>
    </recommendedName>
</protein>
<dbReference type="SMART" id="SM00767">
    <property type="entry name" value="DCD"/>
    <property type="match status" value="1"/>
</dbReference>
<dbReference type="AlphaFoldDB" id="A0A2G9IAN9"/>
<sequence>MCVVILKFVNATACRWPMEYEEEDNGAAGSIPEFGAIFMSSTVTKKESFKRKIFALPSSKAGFVKHVKAGMVLFLFEYDKRQLFGVYQATSDGAVDIVPNGFNYSGRHFSAQVRFTPIWYCAPLSEKEFRGAIRENYFSANKFNFGLSEDQVRRLLYLYSSRKLKNKMPTHLLTEVVPGVAGMDRGLVGEDRFALSVRGYTEPAEYDEINPAVIWDYKVNSLTRAKKDELLIDDEVNAEGKVYPLTQEDFLAKRRRIDNDNRLVTDDVAENRIYNYGTLRNFRIDSPKDSLDEVRRLDDARRILTVEGICNENQVDKILNPVLSSEYLMGPLDVRAADDRFIQRNTFLHGFNVDNSSLQAFASGHSGMSLDKGKHAIDDDRLFFYDCVQREHNVRHVVKPMVYGDDNLNLNRQAREVMDDYQCSMNRKVENRYPLDYDGTPVSSSGHSANLLHKIRKTTTDGRFPVNDRIGNQPNFVTCSGEGFPSEKFSHPLHGGHWVIHDRKYPIVEGSVTENVTRNAGYITSVGGRVVDDGRFRKSGRLHNKEDIHAHFNPVISTDYSSFSERNQNNEEDIHAHINPVILTNYPSFSERNQNLSSLSDKLPEKGLSQLTVARDFDTPRLVLDNATITRDVPYKPEHLSFSLGCSASTVASQNSSLLQDNHPHHGSLGNIYSLSKNRSPQYFMESQQCSRSLDILPEFGDKVLPTNKSGQSSLLHEATGSFLNSDLPTRMDCNSAAPANNRGSLFLKPSLTSLPFNDRENIEGEKGFLFAYPSKSGHHLAYDGSLPPASHDVSERVPQMEMDMLAGKDFGVVVYHPERDLENYEYQHFRTSSNLNFKEHPKISEAPHFDSGFNRRSVFTRLTSGWVGEERNDSDLICQDSYMDATADQVMEMLQQGNNLSPRKLEMLQQGNNLSPRKPRKSRVVGRSKHGESAAGEKPIQSHIEVNHSTVEKKKLNDISLAIADSADEVPTETRIVDFKRRSETKKNLVGTSTGSAVDNKTTGVDGEVEGSPKTLKRRKLVRPVFTKTESGTDAIVSNQNLQPSGQILDKDDKRSCEKAISICEAEMPNDNTRLCIVLASHATQPMDCEIQEQSNPEEHKDTRALPSKSHELQGRYASNMLPRIGSSRVILQEKTHRKRFGVQSIEGTLTEDVDASVTSMNLEESSSESSRLDAGCVSTLLEEENTRMSKCKKKIIRTNKAHMEPSQ</sequence>
<comment type="caution">
    <text evidence="3">The sequence shown here is derived from an EMBL/GenBank/DDBJ whole genome shotgun (WGS) entry which is preliminary data.</text>
</comment>
<dbReference type="PANTHER" id="PTHR46444:SF9">
    <property type="entry name" value="DCD (DEVELOPMENT AND CELL DEATH) DOMAIN PROTEIN"/>
    <property type="match status" value="1"/>
</dbReference>